<keyword evidence="3" id="KW-0520">NAD</keyword>
<sequence length="122" mass="13443">MPTIHVTPESGDQLQEIANALAKAKKVVVVTGAGISTNSGIPDFRSENGLYSLIQAQFDNASKEADKMGQEEEVEAAMRSSPPILDVIECVEEIDERPKKRRKLSINKWWSTRASNPFQGSQ</sequence>
<evidence type="ECO:0000256" key="3">
    <source>
        <dbReference type="ARBA" id="ARBA00023027"/>
    </source>
</evidence>
<evidence type="ECO:0000256" key="1">
    <source>
        <dbReference type="ARBA" id="ARBA00006924"/>
    </source>
</evidence>
<organism evidence="6 7">
    <name type="scientific">Coniochaeta pulveracea</name>
    <dbReference type="NCBI Taxonomy" id="177199"/>
    <lineage>
        <taxon>Eukaryota</taxon>
        <taxon>Fungi</taxon>
        <taxon>Dikarya</taxon>
        <taxon>Ascomycota</taxon>
        <taxon>Pezizomycotina</taxon>
        <taxon>Sordariomycetes</taxon>
        <taxon>Sordariomycetidae</taxon>
        <taxon>Coniochaetales</taxon>
        <taxon>Coniochaetaceae</taxon>
        <taxon>Coniochaeta</taxon>
    </lineage>
</organism>
<feature type="domain" description="Deacetylase sirtuin-type" evidence="5">
    <location>
        <begin position="7"/>
        <end position="122"/>
    </location>
</feature>
<comment type="caution">
    <text evidence="6">The sequence shown here is derived from an EMBL/GenBank/DDBJ whole genome shotgun (WGS) entry which is preliminary data.</text>
</comment>
<dbReference type="Proteomes" id="UP000275385">
    <property type="component" value="Unassembled WGS sequence"/>
</dbReference>
<evidence type="ECO:0000256" key="2">
    <source>
        <dbReference type="ARBA" id="ARBA00022679"/>
    </source>
</evidence>
<proteinExistence type="inferred from homology"/>
<dbReference type="AlphaFoldDB" id="A0A420Y3E9"/>
<accession>A0A420Y3E9</accession>
<keyword evidence="7" id="KW-1185">Reference proteome</keyword>
<dbReference type="PANTHER" id="PTHR11085">
    <property type="entry name" value="NAD-DEPENDENT PROTEIN DEACYLASE SIRTUIN-5, MITOCHONDRIAL-RELATED"/>
    <property type="match status" value="1"/>
</dbReference>
<dbReference type="GO" id="GO:0017136">
    <property type="term" value="F:histone deacetylase activity, NAD-dependent"/>
    <property type="evidence" value="ECO:0007669"/>
    <property type="project" value="TreeGrafter"/>
</dbReference>
<dbReference type="InterPro" id="IPR026590">
    <property type="entry name" value="Ssirtuin_cat_dom"/>
</dbReference>
<protein>
    <recommendedName>
        <fullName evidence="5">Deacetylase sirtuin-type domain-containing protein</fullName>
    </recommendedName>
</protein>
<dbReference type="OrthoDB" id="2919105at2759"/>
<dbReference type="EMBL" id="QVQW01000057">
    <property type="protein sequence ID" value="RKU42397.1"/>
    <property type="molecule type" value="Genomic_DNA"/>
</dbReference>
<name>A0A420Y3E9_9PEZI</name>
<keyword evidence="2" id="KW-0808">Transferase</keyword>
<evidence type="ECO:0000313" key="7">
    <source>
        <dbReference type="Proteomes" id="UP000275385"/>
    </source>
</evidence>
<dbReference type="PANTHER" id="PTHR11085:SF8">
    <property type="entry name" value="NAD-DEPENDENT HISTONE DEACETYLASE HST3"/>
    <property type="match status" value="1"/>
</dbReference>
<gene>
    <name evidence="6" type="ORF">DL546_004514</name>
</gene>
<evidence type="ECO:0000256" key="4">
    <source>
        <dbReference type="PROSITE-ProRule" id="PRU00236"/>
    </source>
</evidence>
<evidence type="ECO:0000259" key="5">
    <source>
        <dbReference type="PROSITE" id="PS50305"/>
    </source>
</evidence>
<dbReference type="InterPro" id="IPR050134">
    <property type="entry name" value="NAD-dep_sirtuin_deacylases"/>
</dbReference>
<dbReference type="Gene3D" id="3.40.50.1220">
    <property type="entry name" value="TPP-binding domain"/>
    <property type="match status" value="1"/>
</dbReference>
<dbReference type="SUPFAM" id="SSF52467">
    <property type="entry name" value="DHS-like NAD/FAD-binding domain"/>
    <property type="match status" value="1"/>
</dbReference>
<dbReference type="InterPro" id="IPR029035">
    <property type="entry name" value="DHS-like_NAD/FAD-binding_dom"/>
</dbReference>
<reference evidence="6 7" key="1">
    <citation type="submission" date="2018-08" db="EMBL/GenBank/DDBJ databases">
        <title>Draft genome of the lignicolous fungus Coniochaeta pulveracea.</title>
        <authorList>
            <person name="Borstlap C.J."/>
            <person name="De Witt R.N."/>
            <person name="Botha A."/>
            <person name="Volschenk H."/>
        </authorList>
    </citation>
    <scope>NUCLEOTIDE SEQUENCE [LARGE SCALE GENOMIC DNA]</scope>
    <source>
        <strain evidence="6 7">CAB683</strain>
    </source>
</reference>
<dbReference type="STRING" id="177199.A0A420Y3E9"/>
<dbReference type="GO" id="GO:0005634">
    <property type="term" value="C:nucleus"/>
    <property type="evidence" value="ECO:0007669"/>
    <property type="project" value="TreeGrafter"/>
</dbReference>
<dbReference type="PROSITE" id="PS50305">
    <property type="entry name" value="SIRTUIN"/>
    <property type="match status" value="1"/>
</dbReference>
<evidence type="ECO:0000313" key="6">
    <source>
        <dbReference type="EMBL" id="RKU42397.1"/>
    </source>
</evidence>
<comment type="similarity">
    <text evidence="1">Belongs to the sirtuin family. Class I subfamily.</text>
</comment>
<dbReference type="Pfam" id="PF02146">
    <property type="entry name" value="SIR2"/>
    <property type="match status" value="1"/>
</dbReference>
<dbReference type="InterPro" id="IPR003000">
    <property type="entry name" value="Sirtuin"/>
</dbReference>
<dbReference type="GO" id="GO:0070403">
    <property type="term" value="F:NAD+ binding"/>
    <property type="evidence" value="ECO:0007669"/>
    <property type="project" value="InterPro"/>
</dbReference>
<comment type="caution">
    <text evidence="4">Lacks conserved residue(s) required for the propagation of feature annotation.</text>
</comment>